<reference evidence="2 3" key="1">
    <citation type="submission" date="2019-04" db="EMBL/GenBank/DDBJ databases">
        <title>Friends and foes A comparative genomics study of 23 Aspergillus species from section Flavi.</title>
        <authorList>
            <consortium name="DOE Joint Genome Institute"/>
            <person name="Kjaerbolling I."/>
            <person name="Vesth T."/>
            <person name="Frisvad J.C."/>
            <person name="Nybo J.L."/>
            <person name="Theobald S."/>
            <person name="Kildgaard S."/>
            <person name="Isbrandt T."/>
            <person name="Kuo A."/>
            <person name="Sato A."/>
            <person name="Lyhne E.K."/>
            <person name="Kogle M.E."/>
            <person name="Wiebenga A."/>
            <person name="Kun R.S."/>
            <person name="Lubbers R.J."/>
            <person name="Makela M.R."/>
            <person name="Barry K."/>
            <person name="Chovatia M."/>
            <person name="Clum A."/>
            <person name="Daum C."/>
            <person name="Haridas S."/>
            <person name="He G."/>
            <person name="LaButti K."/>
            <person name="Lipzen A."/>
            <person name="Mondo S."/>
            <person name="Riley R."/>
            <person name="Salamov A."/>
            <person name="Simmons B.A."/>
            <person name="Magnuson J.K."/>
            <person name="Henrissat B."/>
            <person name="Mortensen U.H."/>
            <person name="Larsen T.O."/>
            <person name="Devries R.P."/>
            <person name="Grigoriev I.V."/>
            <person name="Machida M."/>
            <person name="Baker S.E."/>
            <person name="Andersen M.R."/>
        </authorList>
    </citation>
    <scope>NUCLEOTIDE SEQUENCE [LARGE SCALE GENOMIC DNA]</scope>
    <source>
        <strain evidence="2 3">CBS 117625</strain>
    </source>
</reference>
<evidence type="ECO:0000256" key="1">
    <source>
        <dbReference type="SAM" id="MobiDB-lite"/>
    </source>
</evidence>
<protein>
    <submittedName>
        <fullName evidence="2">Uncharacterized protein</fullName>
    </submittedName>
</protein>
<sequence>MTPTPPKLIVGGSSSIIKDDSLFSTPQQVTFSPFSSSPLTKKTSIKSTQPNYTETARTSSAPLTQGPSA</sequence>
<name>A0A5N6T6K4_ASPPS</name>
<evidence type="ECO:0000313" key="3">
    <source>
        <dbReference type="Proteomes" id="UP000325672"/>
    </source>
</evidence>
<dbReference type="GeneID" id="43637708"/>
<dbReference type="AlphaFoldDB" id="A0A5N6T6K4"/>
<feature type="region of interest" description="Disordered" evidence="1">
    <location>
        <begin position="28"/>
        <end position="69"/>
    </location>
</feature>
<accession>A0A5N6T6K4</accession>
<dbReference type="RefSeq" id="XP_031918031.1">
    <property type="nucleotide sequence ID" value="XM_032053498.1"/>
</dbReference>
<evidence type="ECO:0000313" key="2">
    <source>
        <dbReference type="EMBL" id="KAE8141968.1"/>
    </source>
</evidence>
<gene>
    <name evidence="2" type="ORF">BDV38DRAFT_236728</name>
</gene>
<dbReference type="EMBL" id="ML743556">
    <property type="protein sequence ID" value="KAE8141968.1"/>
    <property type="molecule type" value="Genomic_DNA"/>
</dbReference>
<keyword evidence="3" id="KW-1185">Reference proteome</keyword>
<proteinExistence type="predicted"/>
<dbReference type="Proteomes" id="UP000325672">
    <property type="component" value="Unassembled WGS sequence"/>
</dbReference>
<organism evidence="2 3">
    <name type="scientific">Aspergillus pseudotamarii</name>
    <dbReference type="NCBI Taxonomy" id="132259"/>
    <lineage>
        <taxon>Eukaryota</taxon>
        <taxon>Fungi</taxon>
        <taxon>Dikarya</taxon>
        <taxon>Ascomycota</taxon>
        <taxon>Pezizomycotina</taxon>
        <taxon>Eurotiomycetes</taxon>
        <taxon>Eurotiomycetidae</taxon>
        <taxon>Eurotiales</taxon>
        <taxon>Aspergillaceae</taxon>
        <taxon>Aspergillus</taxon>
        <taxon>Aspergillus subgen. Circumdati</taxon>
    </lineage>
</organism>